<dbReference type="InterPro" id="IPR059010">
    <property type="entry name" value="TMEM179-179B"/>
</dbReference>
<evidence type="ECO:0000313" key="9">
    <source>
        <dbReference type="Proteomes" id="UP001165289"/>
    </source>
</evidence>
<feature type="transmembrane region" description="Helical" evidence="7">
    <location>
        <begin position="86"/>
        <end position="115"/>
    </location>
</feature>
<evidence type="ECO:0000256" key="5">
    <source>
        <dbReference type="ARBA" id="ARBA00093776"/>
    </source>
</evidence>
<accession>A0AAV7JAR5</accession>
<keyword evidence="9" id="KW-1185">Reference proteome</keyword>
<keyword evidence="4 7" id="KW-0472">Membrane</keyword>
<keyword evidence="2 7" id="KW-0812">Transmembrane</keyword>
<evidence type="ECO:0000256" key="7">
    <source>
        <dbReference type="SAM" id="Phobius"/>
    </source>
</evidence>
<evidence type="ECO:0000256" key="2">
    <source>
        <dbReference type="ARBA" id="ARBA00022692"/>
    </source>
</evidence>
<feature type="transmembrane region" description="Helical" evidence="7">
    <location>
        <begin position="127"/>
        <end position="154"/>
    </location>
</feature>
<evidence type="ECO:0000256" key="6">
    <source>
        <dbReference type="SAM" id="MobiDB-lite"/>
    </source>
</evidence>
<feature type="transmembrane region" description="Helical" evidence="7">
    <location>
        <begin position="206"/>
        <end position="230"/>
    </location>
</feature>
<comment type="caution">
    <text evidence="8">The sequence shown here is derived from an EMBL/GenBank/DDBJ whole genome shotgun (WGS) entry which is preliminary data.</text>
</comment>
<feature type="region of interest" description="Disordered" evidence="6">
    <location>
        <begin position="239"/>
        <end position="263"/>
    </location>
</feature>
<evidence type="ECO:0000256" key="1">
    <source>
        <dbReference type="ARBA" id="ARBA00004141"/>
    </source>
</evidence>
<name>A0AAV7JAR5_9METZ</name>
<evidence type="ECO:0000256" key="3">
    <source>
        <dbReference type="ARBA" id="ARBA00022989"/>
    </source>
</evidence>
<protein>
    <submittedName>
        <fullName evidence="8">Uncharacterized protein</fullName>
    </submittedName>
</protein>
<reference evidence="8 9" key="1">
    <citation type="journal article" date="2023" name="BMC Biol.">
        <title>The compact genome of the sponge Oopsacas minuta (Hexactinellida) is lacking key metazoan core genes.</title>
        <authorList>
            <person name="Santini S."/>
            <person name="Schenkelaars Q."/>
            <person name="Jourda C."/>
            <person name="Duchesne M."/>
            <person name="Belahbib H."/>
            <person name="Rocher C."/>
            <person name="Selva M."/>
            <person name="Riesgo A."/>
            <person name="Vervoort M."/>
            <person name="Leys S.P."/>
            <person name="Kodjabachian L."/>
            <person name="Le Bivic A."/>
            <person name="Borchiellini C."/>
            <person name="Claverie J.M."/>
            <person name="Renard E."/>
        </authorList>
    </citation>
    <scope>NUCLEOTIDE SEQUENCE [LARGE SCALE GENOMIC DNA]</scope>
    <source>
        <strain evidence="8">SPO-2</strain>
    </source>
</reference>
<evidence type="ECO:0000313" key="8">
    <source>
        <dbReference type="EMBL" id="KAI6645785.1"/>
    </source>
</evidence>
<comment type="subcellular location">
    <subcellularLocation>
        <location evidence="1">Membrane</location>
        <topology evidence="1">Multi-pass membrane protein</topology>
    </subcellularLocation>
</comment>
<dbReference type="EMBL" id="JAKMXF010000365">
    <property type="protein sequence ID" value="KAI6645785.1"/>
    <property type="molecule type" value="Genomic_DNA"/>
</dbReference>
<sequence length="263" mass="29023">MEEDKGTTQLEGGKPKKKLHGFKLTFGRCFDLFLVSINILVFLFSFISFICIATLIITSSSAVSELGGSSEICPLFGSADANGENLVFSASTICYFVLISPPIIWCFLVLFILFLSLKICCAWKIGFFEIAICVLSIICLVYTIIVSMVVSIGYTITCSNLAGLNIPGTTTKQSCINDGVYQGDEADPSKSAVLIKFTGSIATGQVTFWISCLLLVILSFLHFIRIIIFSRRKIRKEEMRGKFKDESKETKSDKDKSLEDIST</sequence>
<dbReference type="AlphaFoldDB" id="A0AAV7JAR5"/>
<organism evidence="8 9">
    <name type="scientific">Oopsacas minuta</name>
    <dbReference type="NCBI Taxonomy" id="111878"/>
    <lineage>
        <taxon>Eukaryota</taxon>
        <taxon>Metazoa</taxon>
        <taxon>Porifera</taxon>
        <taxon>Hexactinellida</taxon>
        <taxon>Hexasterophora</taxon>
        <taxon>Lyssacinosida</taxon>
        <taxon>Leucopsacidae</taxon>
        <taxon>Oopsacas</taxon>
    </lineage>
</organism>
<feature type="transmembrane region" description="Helical" evidence="7">
    <location>
        <begin position="32"/>
        <end position="57"/>
    </location>
</feature>
<gene>
    <name evidence="8" type="ORF">LOD99_13048</name>
</gene>
<evidence type="ECO:0000256" key="4">
    <source>
        <dbReference type="ARBA" id="ARBA00023136"/>
    </source>
</evidence>
<proteinExistence type="inferred from homology"/>
<dbReference type="Pfam" id="PF26158">
    <property type="entry name" value="Claudin_TMEM179-179B"/>
    <property type="match status" value="1"/>
</dbReference>
<keyword evidence="3 7" id="KW-1133">Transmembrane helix</keyword>
<comment type="similarity">
    <text evidence="5">Belongs to the TMEM179 family.</text>
</comment>
<dbReference type="Proteomes" id="UP001165289">
    <property type="component" value="Unassembled WGS sequence"/>
</dbReference>